<name>A0A9Q3KH39_9BASI</name>
<gene>
    <name evidence="1" type="ORF">O181_119362</name>
</gene>
<proteinExistence type="predicted"/>
<comment type="caution">
    <text evidence="1">The sequence shown here is derived from an EMBL/GenBank/DDBJ whole genome shotgun (WGS) entry which is preliminary data.</text>
</comment>
<dbReference type="AlphaFoldDB" id="A0A9Q3KH39"/>
<protein>
    <submittedName>
        <fullName evidence="1">Uncharacterized protein</fullName>
    </submittedName>
</protein>
<dbReference type="Proteomes" id="UP000765509">
    <property type="component" value="Unassembled WGS sequence"/>
</dbReference>
<accession>A0A9Q3KH39</accession>
<evidence type="ECO:0000313" key="2">
    <source>
        <dbReference type="Proteomes" id="UP000765509"/>
    </source>
</evidence>
<dbReference type="EMBL" id="AVOT02105570">
    <property type="protein sequence ID" value="MBW0579647.1"/>
    <property type="molecule type" value="Genomic_DNA"/>
</dbReference>
<reference evidence="1" key="1">
    <citation type="submission" date="2021-03" db="EMBL/GenBank/DDBJ databases">
        <title>Draft genome sequence of rust myrtle Austropuccinia psidii MF-1, a brazilian biotype.</title>
        <authorList>
            <person name="Quecine M.C."/>
            <person name="Pachon D.M.R."/>
            <person name="Bonatelli M.L."/>
            <person name="Correr F.H."/>
            <person name="Franceschini L.M."/>
            <person name="Leite T.F."/>
            <person name="Margarido G.R.A."/>
            <person name="Almeida C.A."/>
            <person name="Ferrarezi J.A."/>
            <person name="Labate C.A."/>
        </authorList>
    </citation>
    <scope>NUCLEOTIDE SEQUENCE</scope>
    <source>
        <strain evidence="1">MF-1</strain>
    </source>
</reference>
<keyword evidence="2" id="KW-1185">Reference proteome</keyword>
<sequence>MAELISYTKRPVKRACINFKASLSQARIIHEPFLAEDLLQILNHLSPRSDQTLGEVVECFKNITYTTDPTSLLPPDHSDTSKVTPDSGGLTYVFNHF</sequence>
<organism evidence="1 2">
    <name type="scientific">Austropuccinia psidii MF-1</name>
    <dbReference type="NCBI Taxonomy" id="1389203"/>
    <lineage>
        <taxon>Eukaryota</taxon>
        <taxon>Fungi</taxon>
        <taxon>Dikarya</taxon>
        <taxon>Basidiomycota</taxon>
        <taxon>Pucciniomycotina</taxon>
        <taxon>Pucciniomycetes</taxon>
        <taxon>Pucciniales</taxon>
        <taxon>Sphaerophragmiaceae</taxon>
        <taxon>Austropuccinia</taxon>
    </lineage>
</organism>
<evidence type="ECO:0000313" key="1">
    <source>
        <dbReference type="EMBL" id="MBW0579647.1"/>
    </source>
</evidence>